<dbReference type="Proteomes" id="UP000672934">
    <property type="component" value="Unassembled WGS sequence"/>
</dbReference>
<dbReference type="NCBIfam" id="TIGR01428">
    <property type="entry name" value="HAD_type_II"/>
    <property type="match status" value="1"/>
</dbReference>
<dbReference type="InterPro" id="IPR051540">
    <property type="entry name" value="S-2-haloacid_dehalogenase"/>
</dbReference>
<dbReference type="GO" id="GO:0019120">
    <property type="term" value="F:hydrolase activity, acting on acid halide bonds, in C-halide compounds"/>
    <property type="evidence" value="ECO:0007669"/>
    <property type="project" value="InterPro"/>
</dbReference>
<evidence type="ECO:0008006" key="4">
    <source>
        <dbReference type="Google" id="ProtNLM"/>
    </source>
</evidence>
<sequence>MPPDSFASDRQLEDVAGNFAGKTVLTLDVYGTLIDWERGICDALGPILQDHGSSISEDEMLERYATHEAALEAGPYLTYREILEESLRRIAADLGFTPAEHELDTFSHSVGDWPTFADSRAALLALQKRFRLAVITNGDDEFFSLSNKHLKIEFDYVVTAQQARSYKPSLNNFLVMLGRIDAPRSQILHVAQSLYHDHVPAQALGLQTVWINRRRGKPGFGAVPKAEAVPDTEFDDMRSFAEAILAR</sequence>
<dbReference type="Gene3D" id="3.40.50.1000">
    <property type="entry name" value="HAD superfamily/HAD-like"/>
    <property type="match status" value="1"/>
</dbReference>
<protein>
    <recommendedName>
        <fullName evidence="4">Haloacid dehalogenase type II</fullName>
    </recommendedName>
</protein>
<evidence type="ECO:0000313" key="2">
    <source>
        <dbReference type="EMBL" id="CAG2137568.1"/>
    </source>
</evidence>
<evidence type="ECO:0000256" key="1">
    <source>
        <dbReference type="ARBA" id="ARBA00022801"/>
    </source>
</evidence>
<dbReference type="SFLD" id="SFLDS00003">
    <property type="entry name" value="Haloacid_Dehalogenase"/>
    <property type="match status" value="1"/>
</dbReference>
<dbReference type="NCBIfam" id="TIGR01493">
    <property type="entry name" value="HAD-SF-IA-v2"/>
    <property type="match status" value="1"/>
</dbReference>
<keyword evidence="1" id="KW-0378">Hydrolase</keyword>
<dbReference type="SFLD" id="SFLDG01129">
    <property type="entry name" value="C1.5:_HAD__Beta-PGM__Phosphata"/>
    <property type="match status" value="1"/>
</dbReference>
<accession>A0A916N303</accession>
<dbReference type="PANTHER" id="PTHR43316:SF9">
    <property type="entry name" value="ACID DEHALOGENASE, PUTATIVE (AFU_ORTHOLOGUE AFUA_6G14460)-RELATED"/>
    <property type="match status" value="1"/>
</dbReference>
<keyword evidence="3" id="KW-1185">Reference proteome</keyword>
<dbReference type="InterPro" id="IPR041492">
    <property type="entry name" value="HAD_2"/>
</dbReference>
<dbReference type="Gene3D" id="1.10.150.750">
    <property type="match status" value="1"/>
</dbReference>
<dbReference type="SUPFAM" id="SSF56784">
    <property type="entry name" value="HAD-like"/>
    <property type="match status" value="1"/>
</dbReference>
<dbReference type="InterPro" id="IPR006328">
    <property type="entry name" value="2-HAD"/>
</dbReference>
<reference evidence="2" key="1">
    <citation type="submission" date="2021-03" db="EMBL/GenBank/DDBJ databases">
        <authorList>
            <person name="Peeters C."/>
        </authorList>
    </citation>
    <scope>NUCLEOTIDE SEQUENCE</scope>
    <source>
        <strain evidence="2">LMG 31506</strain>
    </source>
</reference>
<organism evidence="2 3">
    <name type="scientific">Cupriavidus yeoncheonensis</name>
    <dbReference type="NCBI Taxonomy" id="1462994"/>
    <lineage>
        <taxon>Bacteria</taxon>
        <taxon>Pseudomonadati</taxon>
        <taxon>Pseudomonadota</taxon>
        <taxon>Betaproteobacteria</taxon>
        <taxon>Burkholderiales</taxon>
        <taxon>Burkholderiaceae</taxon>
        <taxon>Cupriavidus</taxon>
    </lineage>
</organism>
<evidence type="ECO:0000313" key="3">
    <source>
        <dbReference type="Proteomes" id="UP000672934"/>
    </source>
</evidence>
<proteinExistence type="predicted"/>
<dbReference type="PANTHER" id="PTHR43316">
    <property type="entry name" value="HYDROLASE, HALOACID DELAHOGENASE-RELATED"/>
    <property type="match status" value="1"/>
</dbReference>
<dbReference type="RefSeq" id="WP_211946826.1">
    <property type="nucleotide sequence ID" value="NZ_CAJPUY010000005.1"/>
</dbReference>
<dbReference type="InterPro" id="IPR036412">
    <property type="entry name" value="HAD-like_sf"/>
</dbReference>
<dbReference type="Pfam" id="PF13419">
    <property type="entry name" value="HAD_2"/>
    <property type="match status" value="1"/>
</dbReference>
<name>A0A916N303_9BURK</name>
<dbReference type="EMBL" id="CAJPUY010000005">
    <property type="protein sequence ID" value="CAG2137568.1"/>
    <property type="molecule type" value="Genomic_DNA"/>
</dbReference>
<comment type="caution">
    <text evidence="2">The sequence shown here is derived from an EMBL/GenBank/DDBJ whole genome shotgun (WGS) entry which is preliminary data.</text>
</comment>
<dbReference type="InterPro" id="IPR023214">
    <property type="entry name" value="HAD_sf"/>
</dbReference>
<dbReference type="InterPro" id="IPR006439">
    <property type="entry name" value="HAD-SF_hydro_IA"/>
</dbReference>
<gene>
    <name evidence="2" type="ORF">LMG31506_01861</name>
</gene>
<dbReference type="AlphaFoldDB" id="A0A916N303"/>
<dbReference type="PRINTS" id="PR00413">
    <property type="entry name" value="HADHALOGNASE"/>
</dbReference>